<name>A0A5C4N8X5_9RHOB</name>
<evidence type="ECO:0000313" key="1">
    <source>
        <dbReference type="EMBL" id="TNC62077.1"/>
    </source>
</evidence>
<gene>
    <name evidence="1" type="ORF">FHG71_20580</name>
</gene>
<dbReference type="EMBL" id="VDFV01000060">
    <property type="protein sequence ID" value="TNC62077.1"/>
    <property type="molecule type" value="Genomic_DNA"/>
</dbReference>
<dbReference type="Proteomes" id="UP000305709">
    <property type="component" value="Unassembled WGS sequence"/>
</dbReference>
<accession>A0A5C4N8X5</accession>
<dbReference type="RefSeq" id="WP_139083573.1">
    <property type="nucleotide sequence ID" value="NZ_VDFV01000060.1"/>
</dbReference>
<keyword evidence="2" id="KW-1185">Reference proteome</keyword>
<protein>
    <submittedName>
        <fullName evidence="1">Uncharacterized protein</fullName>
    </submittedName>
</protein>
<comment type="caution">
    <text evidence="1">The sequence shown here is derived from an EMBL/GenBank/DDBJ whole genome shotgun (WGS) entry which is preliminary data.</text>
</comment>
<reference evidence="1 2" key="1">
    <citation type="submission" date="2019-06" db="EMBL/GenBank/DDBJ databases">
        <authorList>
            <person name="Jiang L."/>
        </authorList>
    </citation>
    <scope>NUCLEOTIDE SEQUENCE [LARGE SCALE GENOMIC DNA]</scope>
    <source>
        <strain evidence="1 2">YIM 48858</strain>
    </source>
</reference>
<sequence length="89" mass="10004">MDDCKLCILERRLETLDAEVDALRLLVLTLIGRMAIDDPHQIQAVARMVEAAGDAMRSAEEATERHRSIAREIENVSGLVRHVTRSSQH</sequence>
<proteinExistence type="predicted"/>
<organism evidence="1 2">
    <name type="scientific">Rubellimicrobium roseum</name>
    <dbReference type="NCBI Taxonomy" id="687525"/>
    <lineage>
        <taxon>Bacteria</taxon>
        <taxon>Pseudomonadati</taxon>
        <taxon>Pseudomonadota</taxon>
        <taxon>Alphaproteobacteria</taxon>
        <taxon>Rhodobacterales</taxon>
        <taxon>Roseobacteraceae</taxon>
        <taxon>Rubellimicrobium</taxon>
    </lineage>
</organism>
<evidence type="ECO:0000313" key="2">
    <source>
        <dbReference type="Proteomes" id="UP000305709"/>
    </source>
</evidence>
<dbReference type="AlphaFoldDB" id="A0A5C4N8X5"/>